<dbReference type="GO" id="GO:0006412">
    <property type="term" value="P:translation"/>
    <property type="evidence" value="ECO:0007669"/>
    <property type="project" value="InterPro"/>
</dbReference>
<dbReference type="Pfam" id="PF01778">
    <property type="entry name" value="Ribosomal_L28e"/>
    <property type="match status" value="1"/>
</dbReference>
<organism evidence="5">
    <name type="scientific">Vannella robusta</name>
    <dbReference type="NCBI Taxonomy" id="1487602"/>
    <lineage>
        <taxon>Eukaryota</taxon>
        <taxon>Amoebozoa</taxon>
        <taxon>Discosea</taxon>
        <taxon>Flabellinia</taxon>
        <taxon>Vannellidae</taxon>
        <taxon>Vannella</taxon>
    </lineage>
</organism>
<evidence type="ECO:0000256" key="2">
    <source>
        <dbReference type="ARBA" id="ARBA00022980"/>
    </source>
</evidence>
<sequence>MSSELTWQLIRKHNCFITRRDGATFTSEPNNLMNKHAFKWSGLANKDAVGVDFNRDANGNVTKGCVLSTKSRKSSLRRQPAKTWNRTTFKTSDFRRVAKAIKSETQGKYYRRDLTNAALARWSQINRTA</sequence>
<feature type="domain" description="Ribosomal eL28/Mak16" evidence="4">
    <location>
        <begin position="5"/>
        <end position="127"/>
    </location>
</feature>
<dbReference type="GO" id="GO:1990904">
    <property type="term" value="C:ribonucleoprotein complex"/>
    <property type="evidence" value="ECO:0007669"/>
    <property type="project" value="UniProtKB-KW"/>
</dbReference>
<evidence type="ECO:0000256" key="1">
    <source>
        <dbReference type="ARBA" id="ARBA00007926"/>
    </source>
</evidence>
<name>A0A7S4I2J4_9EUKA</name>
<comment type="similarity">
    <text evidence="1">Belongs to the eukaryotic ribosomal protein eL28 family.</text>
</comment>
<protein>
    <recommendedName>
        <fullName evidence="4">Ribosomal eL28/Mak16 domain-containing protein</fullName>
    </recommendedName>
</protein>
<evidence type="ECO:0000256" key="3">
    <source>
        <dbReference type="ARBA" id="ARBA00023274"/>
    </source>
</evidence>
<dbReference type="EMBL" id="HBKP01010615">
    <property type="protein sequence ID" value="CAE2216748.1"/>
    <property type="molecule type" value="Transcribed_RNA"/>
</dbReference>
<reference evidence="5" key="1">
    <citation type="submission" date="2021-01" db="EMBL/GenBank/DDBJ databases">
        <authorList>
            <person name="Corre E."/>
            <person name="Pelletier E."/>
            <person name="Niang G."/>
            <person name="Scheremetjew M."/>
            <person name="Finn R."/>
            <person name="Kale V."/>
            <person name="Holt S."/>
            <person name="Cochrane G."/>
            <person name="Meng A."/>
            <person name="Brown T."/>
            <person name="Cohen L."/>
        </authorList>
    </citation>
    <scope>NUCLEOTIDE SEQUENCE</scope>
    <source>
        <strain evidence="5">DIVA3 518/3/11/1/6</strain>
    </source>
</reference>
<gene>
    <name evidence="5" type="ORF">VSP0166_LOCUS7481</name>
</gene>
<accession>A0A7S4I2J4</accession>
<proteinExistence type="inferred from homology"/>
<evidence type="ECO:0000313" key="5">
    <source>
        <dbReference type="EMBL" id="CAE2216748.1"/>
    </source>
</evidence>
<keyword evidence="2" id="KW-0689">Ribosomal protein</keyword>
<evidence type="ECO:0000259" key="4">
    <source>
        <dbReference type="Pfam" id="PF01778"/>
    </source>
</evidence>
<dbReference type="InterPro" id="IPR029004">
    <property type="entry name" value="Ribosomal_eL28/Mak16"/>
</dbReference>
<dbReference type="InterPro" id="IPR002672">
    <property type="entry name" value="Ribosomal_eL28"/>
</dbReference>
<dbReference type="Gene3D" id="3.30.390.110">
    <property type="match status" value="1"/>
</dbReference>
<dbReference type="GO" id="GO:0003735">
    <property type="term" value="F:structural constituent of ribosome"/>
    <property type="evidence" value="ECO:0007669"/>
    <property type="project" value="InterPro"/>
</dbReference>
<keyword evidence="3" id="KW-0687">Ribonucleoprotein</keyword>
<dbReference type="PANTHER" id="PTHR10544">
    <property type="entry name" value="60S RIBOSOMAL PROTEIN L28"/>
    <property type="match status" value="1"/>
</dbReference>
<dbReference type="AlphaFoldDB" id="A0A7S4I2J4"/>
<dbReference type="GO" id="GO:0005840">
    <property type="term" value="C:ribosome"/>
    <property type="evidence" value="ECO:0007669"/>
    <property type="project" value="UniProtKB-KW"/>
</dbReference>